<dbReference type="GO" id="GO:0005886">
    <property type="term" value="C:plasma membrane"/>
    <property type="evidence" value="ECO:0007669"/>
    <property type="project" value="TreeGrafter"/>
</dbReference>
<keyword evidence="9" id="KW-1185">Reference proteome</keyword>
<dbReference type="PANTHER" id="PTHR43791">
    <property type="entry name" value="PERMEASE-RELATED"/>
    <property type="match status" value="1"/>
</dbReference>
<evidence type="ECO:0000256" key="6">
    <source>
        <dbReference type="SAM" id="Phobius"/>
    </source>
</evidence>
<dbReference type="Gene3D" id="1.20.1250.20">
    <property type="entry name" value="MFS general substrate transporter like domains"/>
    <property type="match status" value="2"/>
</dbReference>
<accession>A0A9P4MSC7</accession>
<feature type="transmembrane region" description="Helical" evidence="6">
    <location>
        <begin position="317"/>
        <end position="337"/>
    </location>
</feature>
<feature type="transmembrane region" description="Helical" evidence="6">
    <location>
        <begin position="149"/>
        <end position="170"/>
    </location>
</feature>
<feature type="transmembrane region" description="Helical" evidence="6">
    <location>
        <begin position="410"/>
        <end position="430"/>
    </location>
</feature>
<name>A0A9P4MSC7_9PLEO</name>
<keyword evidence="3 6" id="KW-0812">Transmembrane</keyword>
<gene>
    <name evidence="8" type="ORF">GQ43DRAFT_447013</name>
</gene>
<evidence type="ECO:0000313" key="8">
    <source>
        <dbReference type="EMBL" id="KAF2203994.1"/>
    </source>
</evidence>
<reference evidence="8" key="1">
    <citation type="journal article" date="2020" name="Stud. Mycol.">
        <title>101 Dothideomycetes genomes: a test case for predicting lifestyles and emergence of pathogens.</title>
        <authorList>
            <person name="Haridas S."/>
            <person name="Albert R."/>
            <person name="Binder M."/>
            <person name="Bloem J."/>
            <person name="Labutti K."/>
            <person name="Salamov A."/>
            <person name="Andreopoulos B."/>
            <person name="Baker S."/>
            <person name="Barry K."/>
            <person name="Bills G."/>
            <person name="Bluhm B."/>
            <person name="Cannon C."/>
            <person name="Castanera R."/>
            <person name="Culley D."/>
            <person name="Daum C."/>
            <person name="Ezra D."/>
            <person name="Gonzalez J."/>
            <person name="Henrissat B."/>
            <person name="Kuo A."/>
            <person name="Liang C."/>
            <person name="Lipzen A."/>
            <person name="Lutzoni F."/>
            <person name="Magnuson J."/>
            <person name="Mondo S."/>
            <person name="Nolan M."/>
            <person name="Ohm R."/>
            <person name="Pangilinan J."/>
            <person name="Park H.-J."/>
            <person name="Ramirez L."/>
            <person name="Alfaro M."/>
            <person name="Sun H."/>
            <person name="Tritt A."/>
            <person name="Yoshinaga Y."/>
            <person name="Zwiers L.-H."/>
            <person name="Turgeon B."/>
            <person name="Goodwin S."/>
            <person name="Spatafora J."/>
            <person name="Crous P."/>
            <person name="Grigoriev I."/>
        </authorList>
    </citation>
    <scope>NUCLEOTIDE SEQUENCE</scope>
    <source>
        <strain evidence="8">ATCC 74209</strain>
    </source>
</reference>
<dbReference type="PROSITE" id="PS50850">
    <property type="entry name" value="MFS"/>
    <property type="match status" value="1"/>
</dbReference>
<evidence type="ECO:0000256" key="4">
    <source>
        <dbReference type="ARBA" id="ARBA00022989"/>
    </source>
</evidence>
<feature type="transmembrane region" description="Helical" evidence="6">
    <location>
        <begin position="89"/>
        <end position="107"/>
    </location>
</feature>
<feature type="transmembrane region" description="Helical" evidence="6">
    <location>
        <begin position="343"/>
        <end position="368"/>
    </location>
</feature>
<dbReference type="FunFam" id="1.20.1250.20:FF:000034">
    <property type="entry name" value="MFS general substrate transporter"/>
    <property type="match status" value="1"/>
</dbReference>
<dbReference type="InterPro" id="IPR036259">
    <property type="entry name" value="MFS_trans_sf"/>
</dbReference>
<feature type="transmembrane region" description="Helical" evidence="6">
    <location>
        <begin position="380"/>
        <end position="398"/>
    </location>
</feature>
<dbReference type="AlphaFoldDB" id="A0A9P4MSC7"/>
<evidence type="ECO:0000256" key="2">
    <source>
        <dbReference type="ARBA" id="ARBA00022448"/>
    </source>
</evidence>
<keyword evidence="2" id="KW-0813">Transport</keyword>
<evidence type="ECO:0000256" key="1">
    <source>
        <dbReference type="ARBA" id="ARBA00004141"/>
    </source>
</evidence>
<keyword evidence="4 6" id="KW-1133">Transmembrane helix</keyword>
<protein>
    <submittedName>
        <fullName evidence="8">MFS transporter</fullName>
    </submittedName>
</protein>
<organism evidence="8 9">
    <name type="scientific">Delitschia confertaspora ATCC 74209</name>
    <dbReference type="NCBI Taxonomy" id="1513339"/>
    <lineage>
        <taxon>Eukaryota</taxon>
        <taxon>Fungi</taxon>
        <taxon>Dikarya</taxon>
        <taxon>Ascomycota</taxon>
        <taxon>Pezizomycotina</taxon>
        <taxon>Dothideomycetes</taxon>
        <taxon>Pleosporomycetidae</taxon>
        <taxon>Pleosporales</taxon>
        <taxon>Delitschiaceae</taxon>
        <taxon>Delitschia</taxon>
    </lineage>
</organism>
<feature type="transmembrane region" description="Helical" evidence="6">
    <location>
        <begin position="119"/>
        <end position="137"/>
    </location>
</feature>
<feature type="transmembrane region" description="Helical" evidence="6">
    <location>
        <begin position="293"/>
        <end position="310"/>
    </location>
</feature>
<dbReference type="InterPro" id="IPR011701">
    <property type="entry name" value="MFS"/>
</dbReference>
<dbReference type="InterPro" id="IPR020846">
    <property type="entry name" value="MFS_dom"/>
</dbReference>
<proteinExistence type="predicted"/>
<evidence type="ECO:0000256" key="3">
    <source>
        <dbReference type="ARBA" id="ARBA00022692"/>
    </source>
</evidence>
<dbReference type="OrthoDB" id="19923at2759"/>
<comment type="subcellular location">
    <subcellularLocation>
        <location evidence="1">Membrane</location>
        <topology evidence="1">Multi-pass membrane protein</topology>
    </subcellularLocation>
</comment>
<evidence type="ECO:0000313" key="9">
    <source>
        <dbReference type="Proteomes" id="UP000799536"/>
    </source>
</evidence>
<feature type="domain" description="Major facilitator superfamily (MFS) profile" evidence="7">
    <location>
        <begin position="23"/>
        <end position="436"/>
    </location>
</feature>
<dbReference type="FunFam" id="1.20.1250.20:FF:000068">
    <property type="entry name" value="MFS general substrate transporter"/>
    <property type="match status" value="1"/>
</dbReference>
<comment type="caution">
    <text evidence="8">The sequence shown here is derived from an EMBL/GenBank/DDBJ whole genome shotgun (WGS) entry which is preliminary data.</text>
</comment>
<feature type="transmembrane region" description="Helical" evidence="6">
    <location>
        <begin position="182"/>
        <end position="204"/>
    </location>
</feature>
<dbReference type="Proteomes" id="UP000799536">
    <property type="component" value="Unassembled WGS sequence"/>
</dbReference>
<feature type="transmembrane region" description="Helical" evidence="6">
    <location>
        <begin position="21"/>
        <end position="41"/>
    </location>
</feature>
<evidence type="ECO:0000259" key="7">
    <source>
        <dbReference type="PROSITE" id="PS50850"/>
    </source>
</evidence>
<dbReference type="EMBL" id="ML993887">
    <property type="protein sequence ID" value="KAF2203994.1"/>
    <property type="molecule type" value="Genomic_DNA"/>
</dbReference>
<feature type="transmembrane region" description="Helical" evidence="6">
    <location>
        <begin position="61"/>
        <end position="82"/>
    </location>
</feature>
<sequence length="447" mass="49876">MGDSSVDLSVDEKKLLLKMDLRILPTLCIVYLMAFIDRVNIGNAQLFSLSKDLHLDTNQYNIALAVFFVSYIAFEIPANIIMKRVKPHLFMSASMFAFGLLVMVQGFVQNFGGLVTTRFLMGFAEAGIFPGCFYLMSMWYKREESQRRFSFFVCGATFAGAFGGLLATGIGHMNGIRGYNAWRWIFILEGLATCILSIVAFFAVTDFPENASWLTETERIFAVQRLVDDQGTSNIEQRISLSSVVQSLTDPKTLTAGLMYFGPTMSGYSLAYFIPTIVSSYGYTPIQSQLHSVPPWAAAFGFAMVIAYLSDKTQKRFGFLLFSFLIALTGVITLFTLHHNKYAQYAALCLYTMGVFTAVPLLICWYIMNLEGHKDRAVGSAWQIGFGNMAGLISTFAFPAKDKPTYRLGYSLGIGLLSMSLAASILYYFLCRMENRKRGPGEKKLTL</sequence>
<feature type="transmembrane region" description="Helical" evidence="6">
    <location>
        <begin position="258"/>
        <end position="281"/>
    </location>
</feature>
<dbReference type="SUPFAM" id="SSF103473">
    <property type="entry name" value="MFS general substrate transporter"/>
    <property type="match status" value="1"/>
</dbReference>
<dbReference type="GO" id="GO:0022857">
    <property type="term" value="F:transmembrane transporter activity"/>
    <property type="evidence" value="ECO:0007669"/>
    <property type="project" value="InterPro"/>
</dbReference>
<dbReference type="PANTHER" id="PTHR43791:SF46">
    <property type="entry name" value="MAJOR FACILITATOR SUPERFAMILY (MFS) PROFILE DOMAIN-CONTAINING PROTEIN-RELATED"/>
    <property type="match status" value="1"/>
</dbReference>
<keyword evidence="5 6" id="KW-0472">Membrane</keyword>
<dbReference type="Pfam" id="PF07690">
    <property type="entry name" value="MFS_1"/>
    <property type="match status" value="1"/>
</dbReference>
<evidence type="ECO:0000256" key="5">
    <source>
        <dbReference type="ARBA" id="ARBA00023136"/>
    </source>
</evidence>